<feature type="chain" id="PRO_5015198462" description="Transmembrane protein" evidence="2">
    <location>
        <begin position="25"/>
        <end position="116"/>
    </location>
</feature>
<dbReference type="Proteomes" id="UP000237105">
    <property type="component" value="Unassembled WGS sequence"/>
</dbReference>
<reference evidence="4" key="1">
    <citation type="submission" date="2016-06" db="EMBL/GenBank/DDBJ databases">
        <title>Parallel loss of symbiosis genes in relatives of nitrogen-fixing non-legume Parasponia.</title>
        <authorList>
            <person name="Van Velzen R."/>
            <person name="Holmer R."/>
            <person name="Bu F."/>
            <person name="Rutten L."/>
            <person name="Van Zeijl A."/>
            <person name="Liu W."/>
            <person name="Santuari L."/>
            <person name="Cao Q."/>
            <person name="Sharma T."/>
            <person name="Shen D."/>
            <person name="Roswanjaya Y."/>
            <person name="Wardhani T."/>
            <person name="Kalhor M.S."/>
            <person name="Jansen J."/>
            <person name="Van den Hoogen J."/>
            <person name="Gungor B."/>
            <person name="Hartog M."/>
            <person name="Hontelez J."/>
            <person name="Verver J."/>
            <person name="Yang W.-C."/>
            <person name="Schijlen E."/>
            <person name="Repin R."/>
            <person name="Schilthuizen M."/>
            <person name="Schranz E."/>
            <person name="Heidstra R."/>
            <person name="Miyata K."/>
            <person name="Fedorova E."/>
            <person name="Kohlen W."/>
            <person name="Bisseling T."/>
            <person name="Smit S."/>
            <person name="Geurts R."/>
        </authorList>
    </citation>
    <scope>NUCLEOTIDE SEQUENCE [LARGE SCALE GENOMIC DNA]</scope>
    <source>
        <strain evidence="4">cv. WU1-14</strain>
    </source>
</reference>
<evidence type="ECO:0000313" key="3">
    <source>
        <dbReference type="EMBL" id="PON50970.1"/>
    </source>
</evidence>
<gene>
    <name evidence="3" type="ORF">PanWU01x14_219810</name>
</gene>
<proteinExistence type="predicted"/>
<keyword evidence="2" id="KW-0732">Signal</keyword>
<name>A0A2P5BQD1_PARAD</name>
<dbReference type="AlphaFoldDB" id="A0A2P5BQD1"/>
<evidence type="ECO:0000256" key="1">
    <source>
        <dbReference type="SAM" id="Phobius"/>
    </source>
</evidence>
<dbReference type="EMBL" id="JXTB01000239">
    <property type="protein sequence ID" value="PON50970.1"/>
    <property type="molecule type" value="Genomic_DNA"/>
</dbReference>
<sequence length="116" mass="12406">MKGAVAIPTISVLVVSILPVLATAKRDNHDDSPFSSMDPPLSSSSLLFPHRYLTNASSSIHLHDDQDFTIPKFSKNVGAYLCLGFSALVCIGLARQPPLFASCTILAFALCVNSQD</sequence>
<feature type="signal peptide" evidence="2">
    <location>
        <begin position="1"/>
        <end position="24"/>
    </location>
</feature>
<evidence type="ECO:0000313" key="4">
    <source>
        <dbReference type="Proteomes" id="UP000237105"/>
    </source>
</evidence>
<protein>
    <recommendedName>
        <fullName evidence="5">Transmembrane protein</fullName>
    </recommendedName>
</protein>
<keyword evidence="1" id="KW-0812">Transmembrane</keyword>
<dbReference type="OrthoDB" id="10406382at2759"/>
<evidence type="ECO:0008006" key="5">
    <source>
        <dbReference type="Google" id="ProtNLM"/>
    </source>
</evidence>
<organism evidence="3 4">
    <name type="scientific">Parasponia andersonii</name>
    <name type="common">Sponia andersonii</name>
    <dbReference type="NCBI Taxonomy" id="3476"/>
    <lineage>
        <taxon>Eukaryota</taxon>
        <taxon>Viridiplantae</taxon>
        <taxon>Streptophyta</taxon>
        <taxon>Embryophyta</taxon>
        <taxon>Tracheophyta</taxon>
        <taxon>Spermatophyta</taxon>
        <taxon>Magnoliopsida</taxon>
        <taxon>eudicotyledons</taxon>
        <taxon>Gunneridae</taxon>
        <taxon>Pentapetalae</taxon>
        <taxon>rosids</taxon>
        <taxon>fabids</taxon>
        <taxon>Rosales</taxon>
        <taxon>Cannabaceae</taxon>
        <taxon>Parasponia</taxon>
    </lineage>
</organism>
<evidence type="ECO:0000256" key="2">
    <source>
        <dbReference type="SAM" id="SignalP"/>
    </source>
</evidence>
<keyword evidence="1" id="KW-1133">Transmembrane helix</keyword>
<keyword evidence="1" id="KW-0472">Membrane</keyword>
<feature type="transmembrane region" description="Helical" evidence="1">
    <location>
        <begin position="77"/>
        <end position="94"/>
    </location>
</feature>
<accession>A0A2P5BQD1</accession>
<comment type="caution">
    <text evidence="3">The sequence shown here is derived from an EMBL/GenBank/DDBJ whole genome shotgun (WGS) entry which is preliminary data.</text>
</comment>
<keyword evidence="4" id="KW-1185">Reference proteome</keyword>